<sequence length="86" mass="9666">MKKKIYEQLKFAMEKFMIASFQSSVWIPTNPGELDEGSSSTAFLISSKENSQNERPGVERMYLAESVSLDKEEGSIEANQLLNIST</sequence>
<protein>
    <submittedName>
        <fullName evidence="1">Uncharacterized protein</fullName>
    </submittedName>
</protein>
<name>A0A3M7R0H4_BRAPC</name>
<reference evidence="1 2" key="1">
    <citation type="journal article" date="2018" name="Sci. Rep.">
        <title>Genomic signatures of local adaptation to the degree of environmental predictability in rotifers.</title>
        <authorList>
            <person name="Franch-Gras L."/>
            <person name="Hahn C."/>
            <person name="Garcia-Roger E.M."/>
            <person name="Carmona M.J."/>
            <person name="Serra M."/>
            <person name="Gomez A."/>
        </authorList>
    </citation>
    <scope>NUCLEOTIDE SEQUENCE [LARGE SCALE GENOMIC DNA]</scope>
    <source>
        <strain evidence="1">HYR1</strain>
    </source>
</reference>
<comment type="caution">
    <text evidence="1">The sequence shown here is derived from an EMBL/GenBank/DDBJ whole genome shotgun (WGS) entry which is preliminary data.</text>
</comment>
<dbReference type="Proteomes" id="UP000276133">
    <property type="component" value="Unassembled WGS sequence"/>
</dbReference>
<evidence type="ECO:0000313" key="1">
    <source>
        <dbReference type="EMBL" id="RNA16979.1"/>
    </source>
</evidence>
<accession>A0A3M7R0H4</accession>
<evidence type="ECO:0000313" key="2">
    <source>
        <dbReference type="Proteomes" id="UP000276133"/>
    </source>
</evidence>
<proteinExistence type="predicted"/>
<organism evidence="1 2">
    <name type="scientific">Brachionus plicatilis</name>
    <name type="common">Marine rotifer</name>
    <name type="synonym">Brachionus muelleri</name>
    <dbReference type="NCBI Taxonomy" id="10195"/>
    <lineage>
        <taxon>Eukaryota</taxon>
        <taxon>Metazoa</taxon>
        <taxon>Spiralia</taxon>
        <taxon>Gnathifera</taxon>
        <taxon>Rotifera</taxon>
        <taxon>Eurotatoria</taxon>
        <taxon>Monogononta</taxon>
        <taxon>Pseudotrocha</taxon>
        <taxon>Ploima</taxon>
        <taxon>Brachionidae</taxon>
        <taxon>Brachionus</taxon>
    </lineage>
</organism>
<keyword evidence="2" id="KW-1185">Reference proteome</keyword>
<gene>
    <name evidence="1" type="ORF">BpHYR1_043147</name>
</gene>
<dbReference type="AlphaFoldDB" id="A0A3M7R0H4"/>
<dbReference type="EMBL" id="REGN01004562">
    <property type="protein sequence ID" value="RNA16979.1"/>
    <property type="molecule type" value="Genomic_DNA"/>
</dbReference>